<evidence type="ECO:0000313" key="1">
    <source>
        <dbReference type="EMBL" id="KKN59918.1"/>
    </source>
</evidence>
<accession>A0A0F9V223</accession>
<organism evidence="1">
    <name type="scientific">marine sediment metagenome</name>
    <dbReference type="NCBI Taxonomy" id="412755"/>
    <lineage>
        <taxon>unclassified sequences</taxon>
        <taxon>metagenomes</taxon>
        <taxon>ecological metagenomes</taxon>
    </lineage>
</organism>
<reference evidence="1" key="1">
    <citation type="journal article" date="2015" name="Nature">
        <title>Complex archaea that bridge the gap between prokaryotes and eukaryotes.</title>
        <authorList>
            <person name="Spang A."/>
            <person name="Saw J.H."/>
            <person name="Jorgensen S.L."/>
            <person name="Zaremba-Niedzwiedzka K."/>
            <person name="Martijn J."/>
            <person name="Lind A.E."/>
            <person name="van Eijk R."/>
            <person name="Schleper C."/>
            <person name="Guy L."/>
            <person name="Ettema T.J."/>
        </authorList>
    </citation>
    <scope>NUCLEOTIDE SEQUENCE</scope>
</reference>
<dbReference type="AlphaFoldDB" id="A0A0F9V223"/>
<comment type="caution">
    <text evidence="1">The sequence shown here is derived from an EMBL/GenBank/DDBJ whole genome shotgun (WGS) entry which is preliminary data.</text>
</comment>
<proteinExistence type="predicted"/>
<protein>
    <submittedName>
        <fullName evidence="1">Uncharacterized protein</fullName>
    </submittedName>
</protein>
<sequence>MENKFKSVTLEADIKLFEGTDELRQEVASVVKFPDNKTPDMLFFSGIFLSSGENLNKAYFLPSEMVKAHATIDNKALDIEHEETNIVGHIYSSVFVDRAGKKLDMQTLEDMNSEELEKMDIDVMIAGILYKSRFTELAEEVKDDKWKLSMETYFQDYDIKIGDLILSKKEAEALGLTSENMLGKAAKVLRKGKEIANGEIARVLRGLLFSGCGLVKNPANPRSVILETAKKKELGEGEIVIELEPTDDLEIGVKKKESAEAIVTSPVAVQGGPNRDDVRSQTTTGICISFKRRVVDATYEGPDAKILHEDWCNLYDIACTAIYSRSADDPDCTRRKVIEITKDYTKHKIGDIAKRDKRGNLLAELKSLLGI</sequence>
<dbReference type="EMBL" id="LAZR01000711">
    <property type="protein sequence ID" value="KKN59918.1"/>
    <property type="molecule type" value="Genomic_DNA"/>
</dbReference>
<gene>
    <name evidence="1" type="ORF">LCGC14_0537430</name>
</gene>
<name>A0A0F9V223_9ZZZZ</name>